<keyword evidence="7 8" id="KW-0472">Membrane</keyword>
<feature type="transmembrane region" description="Helical" evidence="8">
    <location>
        <begin position="36"/>
        <end position="65"/>
    </location>
</feature>
<evidence type="ECO:0000256" key="4">
    <source>
        <dbReference type="ARBA" id="ARBA00022475"/>
    </source>
</evidence>
<dbReference type="NCBIfam" id="TIGR01528">
    <property type="entry name" value="NMN_trans_PnuC"/>
    <property type="match status" value="1"/>
</dbReference>
<keyword evidence="6 8" id="KW-1133">Transmembrane helix</keyword>
<proteinExistence type="inferred from homology"/>
<organism evidence="9 10">
    <name type="scientific">Ornithinimicrobium faecis</name>
    <dbReference type="NCBI Taxonomy" id="2934158"/>
    <lineage>
        <taxon>Bacteria</taxon>
        <taxon>Bacillati</taxon>
        <taxon>Actinomycetota</taxon>
        <taxon>Actinomycetes</taxon>
        <taxon>Micrococcales</taxon>
        <taxon>Ornithinimicrobiaceae</taxon>
        <taxon>Ornithinimicrobium</taxon>
    </lineage>
</organism>
<gene>
    <name evidence="9" type="primary">pnuC</name>
    <name evidence="9" type="ORF">NF556_16495</name>
</gene>
<keyword evidence="3" id="KW-0813">Transport</keyword>
<comment type="subcellular location">
    <subcellularLocation>
        <location evidence="1">Cell membrane</location>
        <topology evidence="1">Multi-pass membrane protein</topology>
    </subcellularLocation>
</comment>
<protein>
    <submittedName>
        <fullName evidence="9">Nicotinamide riboside transporter PnuC</fullName>
    </submittedName>
</protein>
<accession>A0ABY4YRT0</accession>
<evidence type="ECO:0000256" key="7">
    <source>
        <dbReference type="ARBA" id="ARBA00023136"/>
    </source>
</evidence>
<reference evidence="9" key="1">
    <citation type="submission" date="2022-06" db="EMBL/GenBank/DDBJ databases">
        <title>Ornithinimicrobium HY1793.</title>
        <authorList>
            <person name="Huang Y."/>
        </authorList>
    </citation>
    <scope>NUCLEOTIDE SEQUENCE</scope>
    <source>
        <strain evidence="9">HY1793</strain>
    </source>
</reference>
<feature type="transmembrane region" description="Helical" evidence="8">
    <location>
        <begin position="135"/>
        <end position="152"/>
    </location>
</feature>
<comment type="similarity">
    <text evidence="2">Belongs to the nicotinamide ribonucleoside (NR) uptake permease (TC 4.B.1) family.</text>
</comment>
<evidence type="ECO:0000256" key="5">
    <source>
        <dbReference type="ARBA" id="ARBA00022692"/>
    </source>
</evidence>
<name>A0ABY4YRT0_9MICO</name>
<evidence type="ECO:0000313" key="10">
    <source>
        <dbReference type="Proteomes" id="UP001056455"/>
    </source>
</evidence>
<dbReference type="PANTHER" id="PTHR36122">
    <property type="entry name" value="NICOTINAMIDE RIBOSIDE TRANSPORTER PNUC"/>
    <property type="match status" value="1"/>
</dbReference>
<dbReference type="Pfam" id="PF04973">
    <property type="entry name" value="NMN_transporter"/>
    <property type="match status" value="1"/>
</dbReference>
<evidence type="ECO:0000256" key="3">
    <source>
        <dbReference type="ARBA" id="ARBA00022448"/>
    </source>
</evidence>
<evidence type="ECO:0000256" key="8">
    <source>
        <dbReference type="SAM" id="Phobius"/>
    </source>
</evidence>
<keyword evidence="4" id="KW-1003">Cell membrane</keyword>
<keyword evidence="10" id="KW-1185">Reference proteome</keyword>
<dbReference type="RefSeq" id="WP_252592115.1">
    <property type="nucleotide sequence ID" value="NZ_CP099489.1"/>
</dbReference>
<evidence type="ECO:0000256" key="6">
    <source>
        <dbReference type="ARBA" id="ARBA00022989"/>
    </source>
</evidence>
<evidence type="ECO:0000313" key="9">
    <source>
        <dbReference type="EMBL" id="USQ79200.1"/>
    </source>
</evidence>
<evidence type="ECO:0000256" key="1">
    <source>
        <dbReference type="ARBA" id="ARBA00004651"/>
    </source>
</evidence>
<feature type="transmembrane region" description="Helical" evidence="8">
    <location>
        <begin position="85"/>
        <end position="105"/>
    </location>
</feature>
<dbReference type="Proteomes" id="UP001056455">
    <property type="component" value="Chromosome"/>
</dbReference>
<dbReference type="EMBL" id="CP099489">
    <property type="protein sequence ID" value="USQ79200.1"/>
    <property type="molecule type" value="Genomic_DNA"/>
</dbReference>
<keyword evidence="5 8" id="KW-0812">Transmembrane</keyword>
<dbReference type="PANTHER" id="PTHR36122:SF2">
    <property type="entry name" value="NICOTINAMIDE RIBOSIDE TRANSPORTER PNUC"/>
    <property type="match status" value="1"/>
</dbReference>
<dbReference type="InterPro" id="IPR006419">
    <property type="entry name" value="NMN_transpt_PnuC"/>
</dbReference>
<feature type="transmembrane region" description="Helical" evidence="8">
    <location>
        <begin position="158"/>
        <end position="176"/>
    </location>
</feature>
<evidence type="ECO:0000256" key="2">
    <source>
        <dbReference type="ARBA" id="ARBA00006669"/>
    </source>
</evidence>
<sequence length="199" mass="22268">MHWTEIAGFITGGLCVWLVVRQNVWTFPIGIANNIFFIVLFSQVGLYAEAGLQVVYIGLGLLGWWWWLRGGSDRTRLVVRDTPSWAWPAAIIAIGLGTWALHWLLTNFTDSTVAGWDAVTTTMSLVAQLMLSRKWIGNWVVWIVADVIYIGLYASKGLWLTSVLYAVFLTMCVVGLRQWRAARAAPDATPVPEVEVVRS</sequence>